<dbReference type="InterPro" id="IPR045741">
    <property type="entry name" value="PorV"/>
</dbReference>
<evidence type="ECO:0000313" key="3">
    <source>
        <dbReference type="EMBL" id="NBG65260.1"/>
    </source>
</evidence>
<dbReference type="Proteomes" id="UP000470771">
    <property type="component" value="Unassembled WGS sequence"/>
</dbReference>
<accession>A0A6N9NJ83</accession>
<dbReference type="Pfam" id="PF19572">
    <property type="entry name" value="PorV"/>
    <property type="match status" value="1"/>
</dbReference>
<gene>
    <name evidence="3" type="ORF">GQN54_03980</name>
</gene>
<dbReference type="EMBL" id="WWNE01000004">
    <property type="protein sequence ID" value="NBG65260.1"/>
    <property type="molecule type" value="Genomic_DNA"/>
</dbReference>
<dbReference type="RefSeq" id="WP_160632216.1">
    <property type="nucleotide sequence ID" value="NZ_WWNE01000004.1"/>
</dbReference>
<keyword evidence="4" id="KW-1185">Reference proteome</keyword>
<proteinExistence type="predicted"/>
<feature type="domain" description="Type IX secretion system protein PorV" evidence="2">
    <location>
        <begin position="28"/>
        <end position="192"/>
    </location>
</feature>
<organism evidence="3 4">
    <name type="scientific">Acidiluteibacter ferrifornacis</name>
    <dbReference type="NCBI Taxonomy" id="2692424"/>
    <lineage>
        <taxon>Bacteria</taxon>
        <taxon>Pseudomonadati</taxon>
        <taxon>Bacteroidota</taxon>
        <taxon>Flavobacteriia</taxon>
        <taxon>Flavobacteriales</taxon>
        <taxon>Cryomorphaceae</taxon>
        <taxon>Acidiluteibacter</taxon>
    </lineage>
</organism>
<feature type="signal peptide" evidence="1">
    <location>
        <begin position="1"/>
        <end position="20"/>
    </location>
</feature>
<evidence type="ECO:0000313" key="4">
    <source>
        <dbReference type="Proteomes" id="UP000470771"/>
    </source>
</evidence>
<sequence>MNNKAYLILAAFVFSSSLFAQTRKYSNEFLNIGVGARALGMSNAFSARANDVTAGYWNPAGLTQIEGDFQVGLMHSEYFAGIAKYDYGGFATRIDEKSVIGFSVLRFGVDDIPNTTQLIDQNGNVNYDNIKSFTAADYAFLISYARETNITGLSLGGNAKVIYRNVGDFANAYGFGVDFSALYKKDNWAFSAVGKDVTSTFNAWSYTLDDETESVFINTGNEIPENGLEITLPQLILGAGRLINFGEKFSAFTELDLGVTFDGERNDLISADPISISPRFGLELAYQKFIFLRGGVGNFQKEQTVLGLSQTTFQPNFGVGVQFKGFSIDYALTDVGDQSASLYSNVFSLRIELNKKGS</sequence>
<protein>
    <submittedName>
        <fullName evidence="3">PorV/PorQ family protein</fullName>
    </submittedName>
</protein>
<name>A0A6N9NJ83_9FLAO</name>
<reference evidence="3 4" key="1">
    <citation type="submission" date="2019-12" db="EMBL/GenBank/DDBJ databases">
        <authorList>
            <person name="Zhao J."/>
        </authorList>
    </citation>
    <scope>NUCLEOTIDE SEQUENCE [LARGE SCALE GENOMIC DNA]</scope>
    <source>
        <strain evidence="3 4">S-15</strain>
    </source>
</reference>
<dbReference type="NCBIfam" id="NF033709">
    <property type="entry name" value="PorV_fam"/>
    <property type="match status" value="1"/>
</dbReference>
<comment type="caution">
    <text evidence="3">The sequence shown here is derived from an EMBL/GenBank/DDBJ whole genome shotgun (WGS) entry which is preliminary data.</text>
</comment>
<keyword evidence="1" id="KW-0732">Signal</keyword>
<feature type="chain" id="PRO_5026661034" evidence="1">
    <location>
        <begin position="21"/>
        <end position="358"/>
    </location>
</feature>
<dbReference type="AlphaFoldDB" id="A0A6N9NJ83"/>
<dbReference type="Gene3D" id="2.40.160.60">
    <property type="entry name" value="Outer membrane protein transport protein (OMPP1/FadL/TodX)"/>
    <property type="match status" value="1"/>
</dbReference>
<evidence type="ECO:0000256" key="1">
    <source>
        <dbReference type="SAM" id="SignalP"/>
    </source>
</evidence>
<evidence type="ECO:0000259" key="2">
    <source>
        <dbReference type="Pfam" id="PF19572"/>
    </source>
</evidence>